<dbReference type="KEGG" id="vg:54993458"/>
<sequence>MMARPPVRGEEGMLGSILRRLTLVERRVTKTPAGLPARLGPEGQEVTNWNDAVLPGFYWSAAAATNAPPSTTVITGTVGVSFASGQPVVFQEVRRGADPYQATSYRRYRSTAGVWTPWRLDGRGRGPTTLRTATTPQYWDFWDDTTDGLTYVGNKSGGWRLFSGQVTHANRAWDLSSPPVYARSDSATIPTVLETNEYLQVTPIALGTGYATMGVVALIRNPTNSTLSTRLMQFAAATTQNYVYQWQIATY</sequence>
<protein>
    <submittedName>
        <fullName evidence="1">Minor tail protein</fullName>
    </submittedName>
</protein>
<evidence type="ECO:0000313" key="1">
    <source>
        <dbReference type="EMBL" id="AWY06048.1"/>
    </source>
</evidence>
<evidence type="ECO:0000313" key="2">
    <source>
        <dbReference type="Proteomes" id="UP000251296"/>
    </source>
</evidence>
<reference evidence="1 2" key="1">
    <citation type="submission" date="2018-04" db="EMBL/GenBank/DDBJ databases">
        <authorList>
            <person name="Harrington T."/>
            <person name="Washburn E."/>
            <person name="Bricker J."/>
            <person name="McKinney A."/>
            <person name="Betsko A.J."/>
            <person name="Garlena R.A."/>
            <person name="Russell D.A."/>
            <person name="Pope W.A."/>
            <person name="Jacobs-Sera D."/>
            <person name="Hatfull G.F."/>
        </authorList>
    </citation>
    <scope>NUCLEOTIDE SEQUENCE [LARGE SCALE GENOMIC DNA]</scope>
</reference>
<keyword evidence="2" id="KW-1185">Reference proteome</keyword>
<organism evidence="1 2">
    <name type="scientific">Microbacterium phage RobsFeet</name>
    <dbReference type="NCBI Taxonomy" id="2201442"/>
    <lineage>
        <taxon>Viruses</taxon>
        <taxon>Duplodnaviria</taxon>
        <taxon>Heunggongvirae</taxon>
        <taxon>Uroviricota</taxon>
        <taxon>Caudoviricetes</taxon>
        <taxon>Hodgkinviridae</taxon>
        <taxon>Metamorphoovirus</taxon>
        <taxon>Metamorphoovirus robsfeet</taxon>
    </lineage>
</organism>
<dbReference type="RefSeq" id="YP_009802904.1">
    <property type="nucleotide sequence ID" value="NC_047989.1"/>
</dbReference>
<proteinExistence type="predicted"/>
<name>A0A2Z4Q9B3_9CAUD</name>
<gene>
    <name evidence="1" type="primary">41</name>
    <name evidence="1" type="ORF">SEA_ROBSFEET_41</name>
</gene>
<accession>A0A2Z4Q9B3</accession>
<dbReference type="CDD" id="cd19958">
    <property type="entry name" value="pyocin_knob"/>
    <property type="match status" value="1"/>
</dbReference>
<dbReference type="GeneID" id="54993458"/>
<dbReference type="Proteomes" id="UP000251296">
    <property type="component" value="Segment"/>
</dbReference>
<dbReference type="EMBL" id="MH271312">
    <property type="protein sequence ID" value="AWY06048.1"/>
    <property type="molecule type" value="Genomic_DNA"/>
</dbReference>